<evidence type="ECO:0000313" key="6">
    <source>
        <dbReference type="Proteomes" id="UP001164761"/>
    </source>
</evidence>
<feature type="region of interest" description="Disordered" evidence="3">
    <location>
        <begin position="59"/>
        <end position="80"/>
    </location>
</feature>
<dbReference type="PANTHER" id="PTHR42776">
    <property type="entry name" value="SERINE PEPTIDASE S9 FAMILY MEMBER"/>
    <property type="match status" value="1"/>
</dbReference>
<accession>A0ABY6ZPT4</accession>
<feature type="domain" description="Peptidase S9 prolyl oligopeptidase catalytic" evidence="4">
    <location>
        <begin position="465"/>
        <end position="673"/>
    </location>
</feature>
<reference evidence="5" key="1">
    <citation type="submission" date="2022-08" db="EMBL/GenBank/DDBJ databases">
        <title>Alicyclobacillus fastidiosus DSM 17978, complete genome.</title>
        <authorList>
            <person name="Wang Q."/>
            <person name="Cai R."/>
            <person name="Wang Z."/>
        </authorList>
    </citation>
    <scope>NUCLEOTIDE SEQUENCE</scope>
    <source>
        <strain evidence="5">DSM 17978</strain>
        <plasmid evidence="5">unnamed1</plasmid>
    </source>
</reference>
<name>A0ABY6ZPT4_9BACL</name>
<dbReference type="Gene3D" id="3.40.50.1820">
    <property type="entry name" value="alpha/beta hydrolase"/>
    <property type="match status" value="1"/>
</dbReference>
<evidence type="ECO:0000256" key="1">
    <source>
        <dbReference type="ARBA" id="ARBA00022801"/>
    </source>
</evidence>
<dbReference type="InterPro" id="IPR001375">
    <property type="entry name" value="Peptidase_S9_cat"/>
</dbReference>
<dbReference type="RefSeq" id="WP_268008723.1">
    <property type="nucleotide sequence ID" value="NZ_BSUT01000003.1"/>
</dbReference>
<evidence type="ECO:0000259" key="4">
    <source>
        <dbReference type="Pfam" id="PF00326"/>
    </source>
</evidence>
<gene>
    <name evidence="5" type="ORF">NZD89_28775</name>
</gene>
<organism evidence="5 6">
    <name type="scientific">Alicyclobacillus fastidiosus</name>
    <dbReference type="NCBI Taxonomy" id="392011"/>
    <lineage>
        <taxon>Bacteria</taxon>
        <taxon>Bacillati</taxon>
        <taxon>Bacillota</taxon>
        <taxon>Bacilli</taxon>
        <taxon>Bacillales</taxon>
        <taxon>Alicyclobacillaceae</taxon>
        <taxon>Alicyclobacillus</taxon>
    </lineage>
</organism>
<dbReference type="EMBL" id="CP104068">
    <property type="protein sequence ID" value="WAH44851.1"/>
    <property type="molecule type" value="Genomic_DNA"/>
</dbReference>
<protein>
    <submittedName>
        <fullName evidence="5">S9 family peptidase</fullName>
    </submittedName>
</protein>
<evidence type="ECO:0000256" key="3">
    <source>
        <dbReference type="SAM" id="MobiDB-lite"/>
    </source>
</evidence>
<keyword evidence="2" id="KW-0720">Serine protease</keyword>
<dbReference type="SUPFAM" id="SSF53474">
    <property type="entry name" value="alpha/beta-Hydrolases"/>
    <property type="match status" value="1"/>
</dbReference>
<dbReference type="Pfam" id="PF00326">
    <property type="entry name" value="Peptidase_S9"/>
    <property type="match status" value="1"/>
</dbReference>
<proteinExistence type="predicted"/>
<evidence type="ECO:0000313" key="5">
    <source>
        <dbReference type="EMBL" id="WAH44851.1"/>
    </source>
</evidence>
<dbReference type="InterPro" id="IPR029058">
    <property type="entry name" value="AB_hydrolase_fold"/>
</dbReference>
<dbReference type="Gene3D" id="2.120.10.30">
    <property type="entry name" value="TolB, C-terminal domain"/>
    <property type="match status" value="2"/>
</dbReference>
<dbReference type="Pfam" id="PF07676">
    <property type="entry name" value="PD40"/>
    <property type="match status" value="3"/>
</dbReference>
<keyword evidence="2" id="KW-0645">Protease</keyword>
<geneLocation type="plasmid" evidence="5 6">
    <name>unnamed1</name>
</geneLocation>
<dbReference type="InterPro" id="IPR011042">
    <property type="entry name" value="6-blade_b-propeller_TolB-like"/>
</dbReference>
<keyword evidence="6" id="KW-1185">Reference proteome</keyword>
<sequence>MKAISFGTLYNLHFSGEPVLSPRSDEFLYVHTFIDEEANGYASVIRRVNLETLVDRPLTQGGAGQRQAVQDKNPSFSPDEGKIAFVSNRSGKNQLYIMPLDGGEAKPVTSFPDGVISYAWSPDGHSLVVTTRSRTDGILQDVSCNASAETTVKAELASNAKSTVAPDVRVIRHLRYRGNGEGFYDGKPVHLWLVELEAGDVRQLTFGPYSENEPAFSPDGKSIAFVSWRSDEEQEVTPSLYTVELATGALKQVYQGKGMTSAPAYSPDGRYIAFFGHQRGERSGENSCVWIVPSTGGEASCLTSHLDRPQGTVVGTDARFETAHLIPVWSANSDRIYFIATSEGNASVYSVSVSGDIRIETADEPCVATAFAASAGGPLIVAEESPTCPAEIFMYRNGQRQQLTHHNSSLSEEYAVAEPERFDITARDGLTIPGWVLRPANFEDGRKYPLILEIHGGPHSSYGNSFNHEFQLLAAEGYVVLYMNPRGSHGYGEQFVQGCVGDWGGRDYEDLMDAVDEAVKLPYVDENQLFVTGGSYGGFMTNWIVSHTDRFKAAVTQRSICNLYSMYGTSDIGFWFNKAELGDIDLWDAEELIMQRSPIRYAKNVKTPTKIIHSEEDYRCPMEQAEQWFTALKRLGVETEFVRFGGENHDLSRNGKPSNRIQRLKHIADWFATYRLS</sequence>
<keyword evidence="5" id="KW-0614">Plasmid</keyword>
<dbReference type="Proteomes" id="UP001164761">
    <property type="component" value="Plasmid unnamed1"/>
</dbReference>
<evidence type="ECO:0000256" key="2">
    <source>
        <dbReference type="ARBA" id="ARBA00022825"/>
    </source>
</evidence>
<keyword evidence="1" id="KW-0378">Hydrolase</keyword>
<feature type="compositionally biased region" description="Polar residues" evidence="3">
    <location>
        <begin position="67"/>
        <end position="76"/>
    </location>
</feature>
<dbReference type="InterPro" id="IPR011659">
    <property type="entry name" value="WD40"/>
</dbReference>
<dbReference type="SUPFAM" id="SSF82171">
    <property type="entry name" value="DPP6 N-terminal domain-like"/>
    <property type="match status" value="1"/>
</dbReference>
<dbReference type="PANTHER" id="PTHR42776:SF27">
    <property type="entry name" value="DIPEPTIDYL PEPTIDASE FAMILY MEMBER 6"/>
    <property type="match status" value="1"/>
</dbReference>